<dbReference type="AlphaFoldDB" id="A0AAJ5VS70"/>
<evidence type="ECO:0000313" key="1">
    <source>
        <dbReference type="EMBL" id="WEK03282.1"/>
    </source>
</evidence>
<accession>A0AAJ5VS70</accession>
<proteinExistence type="predicted"/>
<name>A0AAJ5VS70_9HYPH</name>
<protein>
    <submittedName>
        <fullName evidence="1">Uncharacterized protein</fullName>
    </submittedName>
</protein>
<evidence type="ECO:0000313" key="2">
    <source>
        <dbReference type="Proteomes" id="UP001217476"/>
    </source>
</evidence>
<dbReference type="Proteomes" id="UP001217476">
    <property type="component" value="Chromosome"/>
</dbReference>
<dbReference type="EMBL" id="CP119312">
    <property type="protein sequence ID" value="WEK03282.1"/>
    <property type="molecule type" value="Genomic_DNA"/>
</dbReference>
<reference evidence="1" key="1">
    <citation type="submission" date="2023-03" db="EMBL/GenBank/DDBJ databases">
        <title>Andean soil-derived lignocellulolytic bacterial consortium as a source of novel taxa and putative plastic-active enzymes.</title>
        <authorList>
            <person name="Diaz-Garcia L."/>
            <person name="Chuvochina M."/>
            <person name="Feuerriegel G."/>
            <person name="Bunk B."/>
            <person name="Sproer C."/>
            <person name="Streit W.R."/>
            <person name="Rodriguez L.M."/>
            <person name="Overmann J."/>
            <person name="Jimenez D.J."/>
        </authorList>
    </citation>
    <scope>NUCLEOTIDE SEQUENCE</scope>
    <source>
        <strain evidence="1">MAG 4196</strain>
    </source>
</reference>
<organism evidence="1 2">
    <name type="scientific">Candidatus Devosia phytovorans</name>
    <dbReference type="NCBI Taxonomy" id="3121372"/>
    <lineage>
        <taxon>Bacteria</taxon>
        <taxon>Pseudomonadati</taxon>
        <taxon>Pseudomonadota</taxon>
        <taxon>Alphaproteobacteria</taxon>
        <taxon>Hyphomicrobiales</taxon>
        <taxon>Devosiaceae</taxon>
        <taxon>Devosia</taxon>
    </lineage>
</organism>
<sequence length="126" mass="13303">MKHLSIDAIANAEALCLHHLIAADDALLGAACEVALGRCQTNALNALRTSADFLYQIAFALIGSASLNNSEVLEPYRFALAKLIEFAAMLPSDAQTVPCKWFGTLAHAVEPTPIMPSSSYGNGGEV</sequence>
<gene>
    <name evidence="1" type="ORF">P0Y65_13905</name>
</gene>